<dbReference type="InterPro" id="IPR004143">
    <property type="entry name" value="BPL_LPL_catalytic"/>
</dbReference>
<dbReference type="Gene3D" id="3.30.930.10">
    <property type="entry name" value="Bira Bifunctional Protein, Domain 2"/>
    <property type="match status" value="1"/>
</dbReference>
<dbReference type="Pfam" id="PF03099">
    <property type="entry name" value="BPL_LplA_LipB"/>
    <property type="match status" value="1"/>
</dbReference>
<dbReference type="PANTHER" id="PTHR12835:SF5">
    <property type="entry name" value="BIOTIN--PROTEIN LIGASE"/>
    <property type="match status" value="1"/>
</dbReference>
<dbReference type="InterPro" id="IPR045864">
    <property type="entry name" value="aa-tRNA-synth_II/BPL/LPL"/>
</dbReference>
<evidence type="ECO:0000256" key="3">
    <source>
        <dbReference type="SAM" id="SignalP"/>
    </source>
</evidence>
<comment type="similarity">
    <text evidence="1">Belongs to the biotin--protein ligase family.</text>
</comment>
<dbReference type="SUPFAM" id="SSF55681">
    <property type="entry name" value="Class II aaRS and biotin synthetases"/>
    <property type="match status" value="1"/>
</dbReference>
<dbReference type="NCBIfam" id="TIGR00121">
    <property type="entry name" value="birA_ligase"/>
    <property type="match status" value="1"/>
</dbReference>
<evidence type="ECO:0000259" key="4">
    <source>
        <dbReference type="PROSITE" id="PS51733"/>
    </source>
</evidence>
<evidence type="ECO:0000313" key="7">
    <source>
        <dbReference type="WBParaSite" id="BPAG_0001164401-mRNA-1"/>
    </source>
</evidence>
<keyword evidence="3" id="KW-0732">Signal</keyword>
<dbReference type="GO" id="GO:0004077">
    <property type="term" value="F:biotin--[biotin carboxyl-carrier protein] ligase activity"/>
    <property type="evidence" value="ECO:0007669"/>
    <property type="project" value="InterPro"/>
</dbReference>
<feature type="signal peptide" evidence="3">
    <location>
        <begin position="1"/>
        <end position="18"/>
    </location>
</feature>
<protein>
    <submittedName>
        <fullName evidence="7">BPL/LPL catalytic domain-containing protein</fullName>
    </submittedName>
</protein>
<dbReference type="AlphaFoldDB" id="A0A158PRZ2"/>
<evidence type="ECO:0000313" key="6">
    <source>
        <dbReference type="Proteomes" id="UP000278627"/>
    </source>
</evidence>
<reference evidence="5 6" key="2">
    <citation type="submission" date="2018-11" db="EMBL/GenBank/DDBJ databases">
        <authorList>
            <consortium name="Pathogen Informatics"/>
        </authorList>
    </citation>
    <scope>NUCLEOTIDE SEQUENCE [LARGE SCALE GENOMIC DNA]</scope>
</reference>
<proteinExistence type="inferred from homology"/>
<reference evidence="7" key="1">
    <citation type="submission" date="2016-04" db="UniProtKB">
        <authorList>
            <consortium name="WormBaseParasite"/>
        </authorList>
    </citation>
    <scope>IDENTIFICATION</scope>
</reference>
<keyword evidence="2" id="KW-0436">Ligase</keyword>
<sequence>MIFFVWSLVLSAVQFARRQRLVSVLSEYFIWNLSHNSVLLCRKIPCFSCSSSKKKSYERLTDTVDMLRKTSSEPCLPGELIARPIYRNEEMEFVVQSDATQLDIVDWNIFTPPIHGSIPRVHFIAFLDKKTDEYNETLDGITVTDSVDIIDEQSSIINNTIFSSGLPSVLVGNLCNKIAHRRGRPWEILYECTLYDFYDIAFAWSQNILFDIGGKAVVKMMKVVTLPAKFFLQLDDSNSLQRCVSPPLSCKFYYYYQFLINCLFFGGEWGINSSHNSLSPEPLSLLELLYEREHSCMMDKDDCRNFYDSSVLSSFHNNDSALHYDNRQGFPAPSILSVDTPNNDYFGCVRRSNLSRSRACSVSLERTKTVLNEAASFYIRYLKEQNKMNKSYSKSQQFGSKTRFARVEQHMLHSSVNSLCNQKRELREMDGHANCLLSRVSTDVVPKENNGQLFIDYSSVHVDDANTPVKLTKDNVCNIGKYQFSNELNHPSSVEQNLISNKMDQTQLQLKDDRITSDQISSYQNRVQMKPSQILIRSDQGTAIGKVENQNTSNAGSIGKTERKQFSKRIVNAIASEKNESNSSTSVNEGACKFLSATDCYNIFPTSALIQSPSLFLSSKEQSVLLSKKMFRIFNGSHLHTTKDGGKILTKPLMILVFTGDNDDLFNRILETLNTMIPSDTHTVYHLSYEAFCKHPWIGQNIACLIVADTSHLDDKCWIRLQQYFSCSGKILFLCQNKLLASLSACDNSKKTTKLLKMAFGERQSKKLGKDFEHFLKKTLKMLHKEKKVNQTFHAKDLFGSCKYSVVLYKTEDSPFLLYMENAAQRASALFSDATSEQLLHSGSTLIADALSRLSIKITTNVAVPSLTPGYFICEYDRMPWDMEGMHFNEPFGSKPKLLLKQINKHGPLPEVSNKLLPVEVRTRAEHLHDFDDEIYFKRLKTVRLGKALLYIPVCETTMDIGKSLACAMPEEPIVIVARQQIKGAGRSGNQWLSPVGCAMFTVNYMLSPESSLNNNISIIQHIFCVAIVSGICSLRKELENFPLKIKWPNDLYYGRTCKLGGLIVNATTINDRTVCTIGAGLNLSNSKPTACINDFLPVDLRIRQEDYIANTLNKFQYYIDLYENEGENAFLKHYYRFWLHSREEVTISNTNEKAVIRGLDRHGFLKVRSRQSGKMMIVHPDGNTFDMMKGLITAKYV</sequence>
<evidence type="ECO:0000256" key="2">
    <source>
        <dbReference type="ARBA" id="ARBA00022598"/>
    </source>
</evidence>
<dbReference type="Proteomes" id="UP000278627">
    <property type="component" value="Unassembled WGS sequence"/>
</dbReference>
<dbReference type="EMBL" id="UZAD01013239">
    <property type="protein sequence ID" value="VDN92792.1"/>
    <property type="molecule type" value="Genomic_DNA"/>
</dbReference>
<dbReference type="PROSITE" id="PS51733">
    <property type="entry name" value="BPL_LPL_CATALYTIC"/>
    <property type="match status" value="1"/>
</dbReference>
<feature type="chain" id="PRO_5043135228" evidence="3">
    <location>
        <begin position="19"/>
        <end position="1198"/>
    </location>
</feature>
<keyword evidence="6" id="KW-1185">Reference proteome</keyword>
<dbReference type="PANTHER" id="PTHR12835">
    <property type="entry name" value="BIOTIN PROTEIN LIGASE"/>
    <property type="match status" value="1"/>
</dbReference>
<name>A0A158PRZ2_BRUPA</name>
<feature type="domain" description="BPL/LPL catalytic" evidence="4">
    <location>
        <begin position="934"/>
        <end position="1132"/>
    </location>
</feature>
<accession>A0A158PRZ2</accession>
<gene>
    <name evidence="5" type="ORF">BPAG_LOCUS11606</name>
</gene>
<dbReference type="GO" id="GO:0005737">
    <property type="term" value="C:cytoplasm"/>
    <property type="evidence" value="ECO:0007669"/>
    <property type="project" value="TreeGrafter"/>
</dbReference>
<organism evidence="7">
    <name type="scientific">Brugia pahangi</name>
    <name type="common">Filarial nematode worm</name>
    <dbReference type="NCBI Taxonomy" id="6280"/>
    <lineage>
        <taxon>Eukaryota</taxon>
        <taxon>Metazoa</taxon>
        <taxon>Ecdysozoa</taxon>
        <taxon>Nematoda</taxon>
        <taxon>Chromadorea</taxon>
        <taxon>Rhabditida</taxon>
        <taxon>Spirurina</taxon>
        <taxon>Spiruromorpha</taxon>
        <taxon>Filarioidea</taxon>
        <taxon>Onchocercidae</taxon>
        <taxon>Brugia</taxon>
    </lineage>
</organism>
<dbReference type="STRING" id="6280.A0A158PRZ2"/>
<dbReference type="InterPro" id="IPR004408">
    <property type="entry name" value="Biotin_CoA_COase_ligase"/>
</dbReference>
<evidence type="ECO:0000313" key="5">
    <source>
        <dbReference type="EMBL" id="VDN92792.1"/>
    </source>
</evidence>
<dbReference type="WBParaSite" id="BPAG_0001164401-mRNA-1">
    <property type="protein sequence ID" value="BPAG_0001164401-mRNA-1"/>
    <property type="gene ID" value="BPAG_0001164401"/>
</dbReference>
<evidence type="ECO:0000256" key="1">
    <source>
        <dbReference type="ARBA" id="ARBA00009934"/>
    </source>
</evidence>